<sequence length="342" mass="35891">MPDTTLLQSLGLFAVSAAIVWFAGTRLAYLADALADRFNLAKSLVGLLLLALATSLPEVATTLSAAVSQAKALVLNNLFGGIAFQTAILALSDLWARGAITNYPRKANHALEATLLVFLLAIALLVIEVGEPIAVAGIGMGSVLIALIYGGAIWLLRRYDGENDWIPVDLPDEVPETFPVSALLAGESRAMLWQAGAACLAILVFGVLLVTFAERIASQSGLGTSFIGVTLLAAATSLPELTTSITAVRIGAYTMAISNIFGSNLIMLVLIFPADMLFRSGPILQNTSQTVRLALLFGIAVTAIYLTGLIVRRKPTVGPFGLDSIIVLAVVIGSGFAYYAAR</sequence>
<dbReference type="PANTHER" id="PTHR10846:SF8">
    <property type="entry name" value="INNER MEMBRANE PROTEIN YRBG"/>
    <property type="match status" value="1"/>
</dbReference>
<evidence type="ECO:0000256" key="3">
    <source>
        <dbReference type="ARBA" id="ARBA00022989"/>
    </source>
</evidence>
<evidence type="ECO:0000256" key="5">
    <source>
        <dbReference type="SAM" id="Phobius"/>
    </source>
</evidence>
<keyword evidence="2 5" id="KW-0812">Transmembrane</keyword>
<dbReference type="InterPro" id="IPR044880">
    <property type="entry name" value="NCX_ion-bd_dom_sf"/>
</dbReference>
<dbReference type="InterPro" id="IPR004837">
    <property type="entry name" value="NaCa_Exmemb"/>
</dbReference>
<feature type="domain" description="Sodium/calcium exchanger membrane region" evidence="6">
    <location>
        <begin position="196"/>
        <end position="311"/>
    </location>
</feature>
<feature type="transmembrane region" description="Helical" evidence="5">
    <location>
        <begin position="250"/>
        <end position="273"/>
    </location>
</feature>
<dbReference type="GO" id="GO:0005262">
    <property type="term" value="F:calcium channel activity"/>
    <property type="evidence" value="ECO:0007669"/>
    <property type="project" value="TreeGrafter"/>
</dbReference>
<dbReference type="Gene3D" id="1.20.1420.30">
    <property type="entry name" value="NCX, central ion-binding region"/>
    <property type="match status" value="1"/>
</dbReference>
<feature type="transmembrane region" description="Helical" evidence="5">
    <location>
        <begin position="6"/>
        <end position="24"/>
    </location>
</feature>
<feature type="transmembrane region" description="Helical" evidence="5">
    <location>
        <begin position="293"/>
        <end position="311"/>
    </location>
</feature>
<dbReference type="PANTHER" id="PTHR10846">
    <property type="entry name" value="SODIUM/POTASSIUM/CALCIUM EXCHANGER"/>
    <property type="match status" value="1"/>
</dbReference>
<dbReference type="EMBL" id="FOIZ01000001">
    <property type="protein sequence ID" value="SEW26545.1"/>
    <property type="molecule type" value="Genomic_DNA"/>
</dbReference>
<feature type="transmembrane region" description="Helical" evidence="5">
    <location>
        <begin position="219"/>
        <end position="238"/>
    </location>
</feature>
<dbReference type="Pfam" id="PF01699">
    <property type="entry name" value="Na_Ca_ex"/>
    <property type="match status" value="2"/>
</dbReference>
<feature type="transmembrane region" description="Helical" evidence="5">
    <location>
        <begin position="44"/>
        <end position="66"/>
    </location>
</feature>
<evidence type="ECO:0000256" key="2">
    <source>
        <dbReference type="ARBA" id="ARBA00022692"/>
    </source>
</evidence>
<evidence type="ECO:0000256" key="4">
    <source>
        <dbReference type="ARBA" id="ARBA00023136"/>
    </source>
</evidence>
<keyword evidence="3 5" id="KW-1133">Transmembrane helix</keyword>
<comment type="subcellular location">
    <subcellularLocation>
        <location evidence="1">Membrane</location>
        <topology evidence="1">Multi-pass membrane protein</topology>
    </subcellularLocation>
</comment>
<dbReference type="GO" id="GO:0006874">
    <property type="term" value="P:intracellular calcium ion homeostasis"/>
    <property type="evidence" value="ECO:0007669"/>
    <property type="project" value="TreeGrafter"/>
</dbReference>
<protein>
    <submittedName>
        <fullName evidence="7">Cation:H+ antiporter</fullName>
    </submittedName>
</protein>
<dbReference type="GO" id="GO:0008273">
    <property type="term" value="F:calcium, potassium:sodium antiporter activity"/>
    <property type="evidence" value="ECO:0007669"/>
    <property type="project" value="TreeGrafter"/>
</dbReference>
<dbReference type="GO" id="GO:0005886">
    <property type="term" value="C:plasma membrane"/>
    <property type="evidence" value="ECO:0007669"/>
    <property type="project" value="TreeGrafter"/>
</dbReference>
<gene>
    <name evidence="7" type="ORF">SAMN04488515_1928</name>
</gene>
<keyword evidence="4 5" id="KW-0472">Membrane</keyword>
<dbReference type="STRING" id="364200.SAMN04488515_1928"/>
<feature type="transmembrane region" description="Helical" evidence="5">
    <location>
        <begin position="78"/>
        <end position="96"/>
    </location>
</feature>
<dbReference type="Proteomes" id="UP000199167">
    <property type="component" value="Unassembled WGS sequence"/>
</dbReference>
<keyword evidence="8" id="KW-1185">Reference proteome</keyword>
<evidence type="ECO:0000256" key="1">
    <source>
        <dbReference type="ARBA" id="ARBA00004141"/>
    </source>
</evidence>
<dbReference type="AlphaFoldDB" id="A0A1I0QHS2"/>
<evidence type="ECO:0000313" key="8">
    <source>
        <dbReference type="Proteomes" id="UP000199167"/>
    </source>
</evidence>
<feature type="domain" description="Sodium/calcium exchanger membrane region" evidence="6">
    <location>
        <begin position="9"/>
        <end position="143"/>
    </location>
</feature>
<evidence type="ECO:0000313" key="7">
    <source>
        <dbReference type="EMBL" id="SEW26545.1"/>
    </source>
</evidence>
<dbReference type="InterPro" id="IPR004481">
    <property type="entry name" value="K/Na/Ca-exchanger"/>
</dbReference>
<evidence type="ECO:0000259" key="6">
    <source>
        <dbReference type="Pfam" id="PF01699"/>
    </source>
</evidence>
<reference evidence="7 8" key="1">
    <citation type="submission" date="2016-10" db="EMBL/GenBank/DDBJ databases">
        <authorList>
            <person name="de Groot N.N."/>
        </authorList>
    </citation>
    <scope>NUCLEOTIDE SEQUENCE [LARGE SCALE GENOMIC DNA]</scope>
    <source>
        <strain evidence="7 8">DSM 17925</strain>
    </source>
</reference>
<organism evidence="7 8">
    <name type="scientific">Cognatiyoonia koreensis</name>
    <dbReference type="NCBI Taxonomy" id="364200"/>
    <lineage>
        <taxon>Bacteria</taxon>
        <taxon>Pseudomonadati</taxon>
        <taxon>Pseudomonadota</taxon>
        <taxon>Alphaproteobacteria</taxon>
        <taxon>Rhodobacterales</taxon>
        <taxon>Paracoccaceae</taxon>
        <taxon>Cognatiyoonia</taxon>
    </lineage>
</organism>
<feature type="transmembrane region" description="Helical" evidence="5">
    <location>
        <begin position="320"/>
        <end position="341"/>
    </location>
</feature>
<name>A0A1I0QHS2_9RHOB</name>
<accession>A0A1I0QHS2</accession>
<feature type="transmembrane region" description="Helical" evidence="5">
    <location>
        <begin position="133"/>
        <end position="156"/>
    </location>
</feature>
<feature type="transmembrane region" description="Helical" evidence="5">
    <location>
        <begin position="108"/>
        <end position="127"/>
    </location>
</feature>
<proteinExistence type="predicted"/>
<feature type="transmembrane region" description="Helical" evidence="5">
    <location>
        <begin position="191"/>
        <end position="213"/>
    </location>
</feature>